<dbReference type="InterPro" id="IPR028427">
    <property type="entry name" value="Met_Sox_Rdtase_MsrB"/>
</dbReference>
<comment type="catalytic activity">
    <reaction evidence="4 5">
        <text>L-methionyl-[protein] + [thioredoxin]-disulfide + H2O = L-methionyl-(R)-S-oxide-[protein] + [thioredoxin]-dithiol</text>
        <dbReference type="Rhea" id="RHEA:24164"/>
        <dbReference type="Rhea" id="RHEA-COMP:10698"/>
        <dbReference type="Rhea" id="RHEA-COMP:10700"/>
        <dbReference type="Rhea" id="RHEA-COMP:12313"/>
        <dbReference type="Rhea" id="RHEA-COMP:12314"/>
        <dbReference type="ChEBI" id="CHEBI:15377"/>
        <dbReference type="ChEBI" id="CHEBI:16044"/>
        <dbReference type="ChEBI" id="CHEBI:29950"/>
        <dbReference type="ChEBI" id="CHEBI:45764"/>
        <dbReference type="ChEBI" id="CHEBI:50058"/>
        <dbReference type="EC" id="1.8.4.12"/>
    </reaction>
</comment>
<feature type="domain" description="MsrB" evidence="6">
    <location>
        <begin position="37"/>
        <end position="165"/>
    </location>
</feature>
<evidence type="ECO:0000256" key="1">
    <source>
        <dbReference type="ARBA" id="ARBA00007174"/>
    </source>
</evidence>
<comment type="cofactor">
    <cofactor evidence="5">
        <name>Zn(2+)</name>
        <dbReference type="ChEBI" id="CHEBI:29105"/>
    </cofactor>
    <text evidence="5">Binds 1 zinc ion per subunit.</text>
</comment>
<dbReference type="GO" id="GO:0030091">
    <property type="term" value="P:protein repair"/>
    <property type="evidence" value="ECO:0007669"/>
    <property type="project" value="InterPro"/>
</dbReference>
<evidence type="ECO:0000256" key="2">
    <source>
        <dbReference type="ARBA" id="ARBA00012499"/>
    </source>
</evidence>
<dbReference type="AlphaFoldDB" id="A0A7R9V9C9"/>
<keyword evidence="5" id="KW-0862">Zinc</keyword>
<dbReference type="PANTHER" id="PTHR10173">
    <property type="entry name" value="METHIONINE SULFOXIDE REDUCTASE"/>
    <property type="match status" value="1"/>
</dbReference>
<protein>
    <recommendedName>
        <fullName evidence="2 5">Peptide-methionine (R)-S-oxide reductase</fullName>
        <ecNumber evidence="2 5">1.8.4.12</ecNumber>
    </recommendedName>
</protein>
<gene>
    <name evidence="7" type="ORF">CEUR00632_LOCUS6971</name>
</gene>
<dbReference type="GO" id="GO:0046872">
    <property type="term" value="F:metal ion binding"/>
    <property type="evidence" value="ECO:0007669"/>
    <property type="project" value="UniProtKB-KW"/>
</dbReference>
<organism evidence="7">
    <name type="scientific">Chlamydomonas euryale</name>
    <dbReference type="NCBI Taxonomy" id="1486919"/>
    <lineage>
        <taxon>Eukaryota</taxon>
        <taxon>Viridiplantae</taxon>
        <taxon>Chlorophyta</taxon>
        <taxon>core chlorophytes</taxon>
        <taxon>Chlorophyceae</taxon>
        <taxon>CS clade</taxon>
        <taxon>Chlamydomonadales</taxon>
        <taxon>Chlamydomonadaceae</taxon>
        <taxon>Chlamydomonas</taxon>
    </lineage>
</organism>
<dbReference type="InterPro" id="IPR011057">
    <property type="entry name" value="Mss4-like_sf"/>
</dbReference>
<evidence type="ECO:0000256" key="4">
    <source>
        <dbReference type="ARBA" id="ARBA00048488"/>
    </source>
</evidence>
<dbReference type="EMBL" id="HBEC01015020">
    <property type="protein sequence ID" value="CAD8286933.1"/>
    <property type="molecule type" value="Transcribed_RNA"/>
</dbReference>
<accession>A0A7R9V9C9</accession>
<dbReference type="GO" id="GO:0006979">
    <property type="term" value="P:response to oxidative stress"/>
    <property type="evidence" value="ECO:0007669"/>
    <property type="project" value="InterPro"/>
</dbReference>
<dbReference type="SUPFAM" id="SSF51316">
    <property type="entry name" value="Mss4-like"/>
    <property type="match status" value="1"/>
</dbReference>
<keyword evidence="5" id="KW-0479">Metal-binding</keyword>
<keyword evidence="3 5" id="KW-0560">Oxidoreductase</keyword>
<proteinExistence type="inferred from homology"/>
<name>A0A7R9V9C9_9CHLO</name>
<comment type="similarity">
    <text evidence="1 5">Belongs to the MsrB Met sulfoxide reductase family.</text>
</comment>
<comment type="function">
    <text evidence="5">Catalyzes the reduction of methionine sulfoxide (MetSO) to methionine in proteins. Plays a protective role against oxidative stress by restoring activity to proteins that have been inactivated by methionine oxidation. MSRB family specifically reduces the MetSO R-enantiomer.</text>
</comment>
<evidence type="ECO:0000313" key="7">
    <source>
        <dbReference type="EMBL" id="CAD8286933.1"/>
    </source>
</evidence>
<dbReference type="Pfam" id="PF01641">
    <property type="entry name" value="SelR"/>
    <property type="match status" value="1"/>
</dbReference>
<evidence type="ECO:0000256" key="5">
    <source>
        <dbReference type="RuleBase" id="RU365044"/>
    </source>
</evidence>
<dbReference type="NCBIfam" id="TIGR00357">
    <property type="entry name" value="peptide-methionine (R)-S-oxide reductase MsrB"/>
    <property type="match status" value="1"/>
</dbReference>
<dbReference type="PROSITE" id="PS51790">
    <property type="entry name" value="MSRB"/>
    <property type="match status" value="1"/>
</dbReference>
<dbReference type="GO" id="GO:0005737">
    <property type="term" value="C:cytoplasm"/>
    <property type="evidence" value="ECO:0007669"/>
    <property type="project" value="TreeGrafter"/>
</dbReference>
<dbReference type="PANTHER" id="PTHR10173:SF52">
    <property type="entry name" value="METHIONINE-R-SULFOXIDE REDUCTASE B1"/>
    <property type="match status" value="1"/>
</dbReference>
<dbReference type="InterPro" id="IPR002579">
    <property type="entry name" value="Met_Sox_Rdtase_MsrB_dom"/>
</dbReference>
<evidence type="ECO:0000259" key="6">
    <source>
        <dbReference type="PROSITE" id="PS51790"/>
    </source>
</evidence>
<dbReference type="GO" id="GO:0033743">
    <property type="term" value="F:peptide-methionine (R)-S-oxide reductase activity"/>
    <property type="evidence" value="ECO:0007669"/>
    <property type="project" value="UniProtKB-EC"/>
</dbReference>
<reference evidence="7" key="1">
    <citation type="submission" date="2021-01" db="EMBL/GenBank/DDBJ databases">
        <authorList>
            <person name="Corre E."/>
            <person name="Pelletier E."/>
            <person name="Niang G."/>
            <person name="Scheremetjew M."/>
            <person name="Finn R."/>
            <person name="Kale V."/>
            <person name="Holt S."/>
            <person name="Cochrane G."/>
            <person name="Meng A."/>
            <person name="Brown T."/>
            <person name="Cohen L."/>
        </authorList>
    </citation>
    <scope>NUCLEOTIDE SEQUENCE</scope>
    <source>
        <strain evidence="7">CCMP219</strain>
    </source>
</reference>
<dbReference type="Gene3D" id="2.170.150.20">
    <property type="entry name" value="Peptide methionine sulfoxide reductase"/>
    <property type="match status" value="1"/>
</dbReference>
<evidence type="ECO:0000256" key="3">
    <source>
        <dbReference type="ARBA" id="ARBA00023002"/>
    </source>
</evidence>
<sequence>MGAKQSKGWAPSPSADVERRIAAGSCMDVTPLTEAQREEAAAALPQASKFIVLQHGTERPFSGSTVNGYPHNHKGKGTYVCALGGLPVFSSDTKFESGTGWPSFYAPFDPEHIIEVPDFSIPMMPRVEVLDRRSGAHLGHVFDDGPRPTGKRYCINAAALRFVPQGEPLE</sequence>
<dbReference type="EC" id="1.8.4.12" evidence="2 5"/>